<dbReference type="GO" id="GO:0004386">
    <property type="term" value="F:helicase activity"/>
    <property type="evidence" value="ECO:0007669"/>
    <property type="project" value="UniProtKB-KW"/>
</dbReference>
<evidence type="ECO:0000259" key="1">
    <source>
        <dbReference type="Pfam" id="PF00270"/>
    </source>
</evidence>
<keyword evidence="2" id="KW-0547">Nucleotide-binding</keyword>
<protein>
    <submittedName>
        <fullName evidence="2">DEAD/DEAH box helicase family protein</fullName>
    </submittedName>
</protein>
<keyword evidence="2" id="KW-0067">ATP-binding</keyword>
<gene>
    <name evidence="2" type="ORF">OFN31_32230</name>
</gene>
<sequence>YWNATGSGKTLLLHVNILQYLHYFQNGNTHHYPDKIILLTPDERLSKQHLDELENSGFTQYQLFDKSKSAPFKGTIEVIDINKL</sequence>
<feature type="non-terminal residue" evidence="2">
    <location>
        <position position="1"/>
    </location>
</feature>
<accession>A0AAP3A7F9</accession>
<comment type="caution">
    <text evidence="2">The sequence shown here is derived from an EMBL/GenBank/DDBJ whole genome shotgun (WGS) entry which is preliminary data.</text>
</comment>
<dbReference type="SUPFAM" id="SSF52540">
    <property type="entry name" value="P-loop containing nucleoside triphosphate hydrolases"/>
    <property type="match status" value="1"/>
</dbReference>
<dbReference type="EMBL" id="JAOVKC010001409">
    <property type="protein sequence ID" value="MCV5626300.1"/>
    <property type="molecule type" value="Genomic_DNA"/>
</dbReference>
<keyword evidence="2" id="KW-0347">Helicase</keyword>
<feature type="domain" description="DEAD/DEAH-box helicase" evidence="1">
    <location>
        <begin position="4"/>
        <end position="58"/>
    </location>
</feature>
<proteinExistence type="predicted"/>
<dbReference type="Pfam" id="PF00270">
    <property type="entry name" value="DEAD"/>
    <property type="match status" value="1"/>
</dbReference>
<dbReference type="GO" id="GO:0005524">
    <property type="term" value="F:ATP binding"/>
    <property type="evidence" value="ECO:0007669"/>
    <property type="project" value="InterPro"/>
</dbReference>
<keyword evidence="2" id="KW-0378">Hydrolase</keyword>
<evidence type="ECO:0000313" key="3">
    <source>
        <dbReference type="Proteomes" id="UP001208624"/>
    </source>
</evidence>
<reference evidence="2" key="1">
    <citation type="submission" date="2023-06" db="EMBL/GenBank/DDBJ databases">
        <title>Deciphering the underlying mechanisms mediating the transmission of blaNDM gene from human to animals in China.</title>
        <authorList>
            <person name="Chen K."/>
            <person name="Chen S."/>
        </authorList>
    </citation>
    <scope>NUCLEOTIDE SEQUENCE</scope>
    <source>
        <strain evidence="2">1199</strain>
    </source>
</reference>
<feature type="non-terminal residue" evidence="2">
    <location>
        <position position="84"/>
    </location>
</feature>
<dbReference type="InterPro" id="IPR011545">
    <property type="entry name" value="DEAD/DEAH_box_helicase_dom"/>
</dbReference>
<dbReference type="InterPro" id="IPR027417">
    <property type="entry name" value="P-loop_NTPase"/>
</dbReference>
<dbReference type="AlphaFoldDB" id="A0AAP3A7F9"/>
<evidence type="ECO:0000313" key="2">
    <source>
        <dbReference type="EMBL" id="MCV5626300.1"/>
    </source>
</evidence>
<name>A0AAP3A7F9_ECOLX</name>
<dbReference type="GO" id="GO:0003676">
    <property type="term" value="F:nucleic acid binding"/>
    <property type="evidence" value="ECO:0007669"/>
    <property type="project" value="InterPro"/>
</dbReference>
<dbReference type="Proteomes" id="UP001208624">
    <property type="component" value="Unassembled WGS sequence"/>
</dbReference>
<organism evidence="2 3">
    <name type="scientific">Escherichia coli</name>
    <dbReference type="NCBI Taxonomy" id="562"/>
    <lineage>
        <taxon>Bacteria</taxon>
        <taxon>Pseudomonadati</taxon>
        <taxon>Pseudomonadota</taxon>
        <taxon>Gammaproteobacteria</taxon>
        <taxon>Enterobacterales</taxon>
        <taxon>Enterobacteriaceae</taxon>
        <taxon>Escherichia</taxon>
    </lineage>
</organism>
<dbReference type="Gene3D" id="3.40.50.300">
    <property type="entry name" value="P-loop containing nucleotide triphosphate hydrolases"/>
    <property type="match status" value="1"/>
</dbReference>